<reference evidence="2" key="2">
    <citation type="submission" date="2023-06" db="EMBL/GenBank/DDBJ databases">
        <authorList>
            <consortium name="Lawrence Berkeley National Laboratory"/>
            <person name="Haridas S."/>
            <person name="Hensen N."/>
            <person name="Bonometti L."/>
            <person name="Westerberg I."/>
            <person name="Brannstrom I.O."/>
            <person name="Guillou S."/>
            <person name="Cros-Aarteil S."/>
            <person name="Calhoun S."/>
            <person name="Kuo A."/>
            <person name="Mondo S."/>
            <person name="Pangilinan J."/>
            <person name="Riley R."/>
            <person name="LaButti K."/>
            <person name="Andreopoulos B."/>
            <person name="Lipzen A."/>
            <person name="Chen C."/>
            <person name="Yanf M."/>
            <person name="Daum C."/>
            <person name="Ng V."/>
            <person name="Clum A."/>
            <person name="Steindorff A."/>
            <person name="Ohm R."/>
            <person name="Martin F."/>
            <person name="Silar P."/>
            <person name="Natvig D."/>
            <person name="Lalanne C."/>
            <person name="Gautier V."/>
            <person name="Ament-velasquez S.L."/>
            <person name="Kruys A."/>
            <person name="Hutchinson M.I."/>
            <person name="Powell A.J."/>
            <person name="Barry K."/>
            <person name="Miller A.N."/>
            <person name="Grigoriev I.V."/>
            <person name="Debuchy R."/>
            <person name="Gladieux P."/>
            <person name="Thoren M.H."/>
            <person name="Johannesson H."/>
        </authorList>
    </citation>
    <scope>NUCLEOTIDE SEQUENCE</scope>
    <source>
        <strain evidence="2">CBS 232.78</strain>
    </source>
</reference>
<keyword evidence="3" id="KW-1185">Reference proteome</keyword>
<accession>A0AAE0TZ29</accession>
<feature type="region of interest" description="Disordered" evidence="1">
    <location>
        <begin position="258"/>
        <end position="277"/>
    </location>
</feature>
<name>A0AAE0TZ29_9PEZI</name>
<dbReference type="Proteomes" id="UP001285441">
    <property type="component" value="Unassembled WGS sequence"/>
</dbReference>
<dbReference type="EMBL" id="JAULSW010000004">
    <property type="protein sequence ID" value="KAK3384846.1"/>
    <property type="molecule type" value="Genomic_DNA"/>
</dbReference>
<evidence type="ECO:0000313" key="2">
    <source>
        <dbReference type="EMBL" id="KAK3384846.1"/>
    </source>
</evidence>
<reference evidence="2" key="1">
    <citation type="journal article" date="2023" name="Mol. Phylogenet. Evol.">
        <title>Genome-scale phylogeny and comparative genomics of the fungal order Sordariales.</title>
        <authorList>
            <person name="Hensen N."/>
            <person name="Bonometti L."/>
            <person name="Westerberg I."/>
            <person name="Brannstrom I.O."/>
            <person name="Guillou S."/>
            <person name="Cros-Aarteil S."/>
            <person name="Calhoun S."/>
            <person name="Haridas S."/>
            <person name="Kuo A."/>
            <person name="Mondo S."/>
            <person name="Pangilinan J."/>
            <person name="Riley R."/>
            <person name="LaButti K."/>
            <person name="Andreopoulos B."/>
            <person name="Lipzen A."/>
            <person name="Chen C."/>
            <person name="Yan M."/>
            <person name="Daum C."/>
            <person name="Ng V."/>
            <person name="Clum A."/>
            <person name="Steindorff A."/>
            <person name="Ohm R.A."/>
            <person name="Martin F."/>
            <person name="Silar P."/>
            <person name="Natvig D.O."/>
            <person name="Lalanne C."/>
            <person name="Gautier V."/>
            <person name="Ament-Velasquez S.L."/>
            <person name="Kruys A."/>
            <person name="Hutchinson M.I."/>
            <person name="Powell A.J."/>
            <person name="Barry K."/>
            <person name="Miller A.N."/>
            <person name="Grigoriev I.V."/>
            <person name="Debuchy R."/>
            <person name="Gladieux P."/>
            <person name="Hiltunen Thoren M."/>
            <person name="Johannesson H."/>
        </authorList>
    </citation>
    <scope>NUCLEOTIDE SEQUENCE</scope>
    <source>
        <strain evidence="2">CBS 232.78</strain>
    </source>
</reference>
<evidence type="ECO:0000313" key="3">
    <source>
        <dbReference type="Proteomes" id="UP001285441"/>
    </source>
</evidence>
<sequence>MTLSYQHYQSCAYDRACDTMCKRHELVPGGGRKYICSDPPTYLTHTIPTIHEKAIIIAATHPNIQTGSQRTWLTAARPDKLLERWGNYMHGSPKADRKIVLIQHLLQHEITPVTIVEPGKMIDRFLEEIRAASLRAKAAQCPLLLFVFCHGIEGHSLILDNGQRNKGLSITRVKVALEPGASVTLFTTACYSGGWAVSPDLNITSMCAASGNEQSVAWVTSTSVGRACGSIFAGATIAALSKISTPLLTRNEGVVESLPNEAMDLQPEDPTDVQTET</sequence>
<gene>
    <name evidence="2" type="ORF">B0H63DRAFT_559572</name>
</gene>
<dbReference type="AlphaFoldDB" id="A0AAE0TZ29"/>
<organism evidence="2 3">
    <name type="scientific">Podospora didyma</name>
    <dbReference type="NCBI Taxonomy" id="330526"/>
    <lineage>
        <taxon>Eukaryota</taxon>
        <taxon>Fungi</taxon>
        <taxon>Dikarya</taxon>
        <taxon>Ascomycota</taxon>
        <taxon>Pezizomycotina</taxon>
        <taxon>Sordariomycetes</taxon>
        <taxon>Sordariomycetidae</taxon>
        <taxon>Sordariales</taxon>
        <taxon>Podosporaceae</taxon>
        <taxon>Podospora</taxon>
    </lineage>
</organism>
<protein>
    <submittedName>
        <fullName evidence="2">Uncharacterized protein</fullName>
    </submittedName>
</protein>
<evidence type="ECO:0000256" key="1">
    <source>
        <dbReference type="SAM" id="MobiDB-lite"/>
    </source>
</evidence>
<comment type="caution">
    <text evidence="2">The sequence shown here is derived from an EMBL/GenBank/DDBJ whole genome shotgun (WGS) entry which is preliminary data.</text>
</comment>
<proteinExistence type="predicted"/>